<dbReference type="AlphaFoldDB" id="A0AAN8IA24"/>
<evidence type="ECO:0000313" key="1">
    <source>
        <dbReference type="EMBL" id="KAK5955070.1"/>
    </source>
</evidence>
<accession>A0AAN8IA24</accession>
<reference evidence="1 2" key="1">
    <citation type="submission" date="2022-12" db="EMBL/GenBank/DDBJ databases">
        <title>Genomic features and morphological characterization of a novel Knufia sp. strain isolated from spacecraft assembly facility.</title>
        <authorList>
            <person name="Teixeira M."/>
            <person name="Chander A.M."/>
            <person name="Stajich J.E."/>
            <person name="Venkateswaran K."/>
        </authorList>
    </citation>
    <scope>NUCLEOTIDE SEQUENCE [LARGE SCALE GENOMIC DNA]</scope>
    <source>
        <strain evidence="1 2">FJI-L2-BK-P2</strain>
    </source>
</reference>
<organism evidence="1 2">
    <name type="scientific">Knufia fluminis</name>
    <dbReference type="NCBI Taxonomy" id="191047"/>
    <lineage>
        <taxon>Eukaryota</taxon>
        <taxon>Fungi</taxon>
        <taxon>Dikarya</taxon>
        <taxon>Ascomycota</taxon>
        <taxon>Pezizomycotina</taxon>
        <taxon>Eurotiomycetes</taxon>
        <taxon>Chaetothyriomycetidae</taxon>
        <taxon>Chaetothyriales</taxon>
        <taxon>Trichomeriaceae</taxon>
        <taxon>Knufia</taxon>
    </lineage>
</organism>
<evidence type="ECO:0000313" key="2">
    <source>
        <dbReference type="Proteomes" id="UP001316803"/>
    </source>
</evidence>
<sequence length="123" mass="14002">MALPTPANQHRRQDLPMAKLTDLPTEIIQIIICTMLKAEVAYTPDFQSIEQYRQVSQTKVDNIWHFMLASRRFLDIGRDMTETYGNTLGKEEMNDLQMAVSFADMEVAEAEMRAAGVEFGGRT</sequence>
<keyword evidence="2" id="KW-1185">Reference proteome</keyword>
<comment type="caution">
    <text evidence="1">The sequence shown here is derived from an EMBL/GenBank/DDBJ whole genome shotgun (WGS) entry which is preliminary data.</text>
</comment>
<name>A0AAN8IA24_9EURO</name>
<proteinExistence type="predicted"/>
<dbReference type="EMBL" id="JAKLMC020000007">
    <property type="protein sequence ID" value="KAK5955070.1"/>
    <property type="molecule type" value="Genomic_DNA"/>
</dbReference>
<gene>
    <name evidence="1" type="ORF">OHC33_003749</name>
</gene>
<dbReference type="Proteomes" id="UP001316803">
    <property type="component" value="Unassembled WGS sequence"/>
</dbReference>
<protein>
    <submittedName>
        <fullName evidence="1">Uncharacterized protein</fullName>
    </submittedName>
</protein>